<dbReference type="InterPro" id="IPR001789">
    <property type="entry name" value="Sig_transdc_resp-reg_receiver"/>
</dbReference>
<dbReference type="Proteomes" id="UP001221217">
    <property type="component" value="Unassembled WGS sequence"/>
</dbReference>
<evidence type="ECO:0000313" key="3">
    <source>
        <dbReference type="EMBL" id="MDC7227135.1"/>
    </source>
</evidence>
<dbReference type="Gene3D" id="3.40.50.2300">
    <property type="match status" value="1"/>
</dbReference>
<dbReference type="EMBL" id="JAQQAL010000022">
    <property type="protein sequence ID" value="MDC7227135.1"/>
    <property type="molecule type" value="Genomic_DNA"/>
</dbReference>
<protein>
    <submittedName>
        <fullName evidence="3">PilZ domain-containing protein</fullName>
    </submittedName>
</protein>
<comment type="caution">
    <text evidence="3">The sequence shown here is derived from an EMBL/GenBank/DDBJ whole genome shotgun (WGS) entry which is preliminary data.</text>
</comment>
<feature type="domain" description="Response regulatory" evidence="2">
    <location>
        <begin position="2"/>
        <end position="119"/>
    </location>
</feature>
<dbReference type="SUPFAM" id="SSF52172">
    <property type="entry name" value="CheY-like"/>
    <property type="match status" value="1"/>
</dbReference>
<dbReference type="GO" id="GO:0000160">
    <property type="term" value="P:phosphorelay signal transduction system"/>
    <property type="evidence" value="ECO:0007669"/>
    <property type="project" value="InterPro"/>
</dbReference>
<evidence type="ECO:0000313" key="4">
    <source>
        <dbReference type="Proteomes" id="UP001221217"/>
    </source>
</evidence>
<accession>A0AAJ1MN08</accession>
<reference evidence="3 4" key="1">
    <citation type="submission" date="2022-12" db="EMBL/GenBank/DDBJ databases">
        <title>Metagenome assembled genome from gulf of manar.</title>
        <authorList>
            <person name="Kohli P."/>
            <person name="Pk S."/>
            <person name="Venkata Ramana C."/>
            <person name="Sasikala C."/>
        </authorList>
    </citation>
    <scope>NUCLEOTIDE SEQUENCE [LARGE SCALE GENOMIC DNA]</scope>
    <source>
        <strain evidence="3">JB008</strain>
    </source>
</reference>
<sequence>MKLLLVTENEETQSKISSHFERLGYDIITYDNPLKAMDNLAEIAPNAVLFNAEDFPRHWKPFLQVLRQLFSRDDSVFVILKGSSFNDEEAVKAGSLSVSGVISEDFESSEEIVQLENIFSRYLVHNDSRGPRRFTTGLYQNVEFLFNHPENFTLITGTVSDVSFDGIRITPDHPHHTTDIKEGTNIHSCSIRFGDYVCSVGVRVVRNNKSISFRFVDFDESDRAYFIDFLDTLTYKNHAAVKA</sequence>
<dbReference type="InterPro" id="IPR011006">
    <property type="entry name" value="CheY-like_superfamily"/>
</dbReference>
<dbReference type="Gene3D" id="2.40.10.220">
    <property type="entry name" value="predicted glycosyltransferase like domains"/>
    <property type="match status" value="1"/>
</dbReference>
<dbReference type="AlphaFoldDB" id="A0AAJ1MN08"/>
<dbReference type="PROSITE" id="PS50110">
    <property type="entry name" value="RESPONSE_REGULATORY"/>
    <property type="match status" value="1"/>
</dbReference>
<evidence type="ECO:0000259" key="2">
    <source>
        <dbReference type="PROSITE" id="PS50110"/>
    </source>
</evidence>
<proteinExistence type="predicted"/>
<name>A0AAJ1MN08_9SPIO</name>
<comment type="caution">
    <text evidence="1">Lacks conserved residue(s) required for the propagation of feature annotation.</text>
</comment>
<evidence type="ECO:0000256" key="1">
    <source>
        <dbReference type="PROSITE-ProRule" id="PRU00169"/>
    </source>
</evidence>
<gene>
    <name evidence="3" type="ORF">PQJ61_10275</name>
</gene>
<organism evidence="3 4">
    <name type="scientific">Candidatus Thalassospirochaeta sargassi</name>
    <dbReference type="NCBI Taxonomy" id="3119039"/>
    <lineage>
        <taxon>Bacteria</taxon>
        <taxon>Pseudomonadati</taxon>
        <taxon>Spirochaetota</taxon>
        <taxon>Spirochaetia</taxon>
        <taxon>Spirochaetales</taxon>
        <taxon>Spirochaetaceae</taxon>
        <taxon>Candidatus Thalassospirochaeta</taxon>
    </lineage>
</organism>